<protein>
    <submittedName>
        <fullName evidence="1">Uncharacterized protein</fullName>
    </submittedName>
</protein>
<evidence type="ECO:0000313" key="1">
    <source>
        <dbReference type="EMBL" id="OVE55599.1"/>
    </source>
</evidence>
<comment type="caution">
    <text evidence="1">The sequence shown here is derived from an EMBL/GenBank/DDBJ whole genome shotgun (WGS) entry which is preliminary data.</text>
</comment>
<organism evidence="1 2">
    <name type="scientific">Chryseobacterium mucoviscidosis</name>
    <dbReference type="NCBI Taxonomy" id="1945581"/>
    <lineage>
        <taxon>Bacteria</taxon>
        <taxon>Pseudomonadati</taxon>
        <taxon>Bacteroidota</taxon>
        <taxon>Flavobacteriia</taxon>
        <taxon>Flavobacteriales</taxon>
        <taxon>Weeksellaceae</taxon>
        <taxon>Chryseobacterium group</taxon>
        <taxon>Chryseobacterium</taxon>
    </lineage>
</organism>
<dbReference type="Proteomes" id="UP000196355">
    <property type="component" value="Unassembled WGS sequence"/>
</dbReference>
<dbReference type="AlphaFoldDB" id="A0A202BVS7"/>
<evidence type="ECO:0000313" key="2">
    <source>
        <dbReference type="Proteomes" id="UP000196355"/>
    </source>
</evidence>
<keyword evidence="2" id="KW-1185">Reference proteome</keyword>
<proteinExistence type="predicted"/>
<sequence>MKKVSIKKMKELIYSKIQKYDSKMKNFDISFTDHLLPINELISLYELRNHIAKNENTKKNTKQILNDFYLIQKQSYKYIKFVIARYDGISRMFFFSEDYSKIFSDFIFEKLN</sequence>
<dbReference type="EMBL" id="MVAG01000128">
    <property type="protein sequence ID" value="OVE55599.1"/>
    <property type="molecule type" value="Genomic_DNA"/>
</dbReference>
<accession>A0A202BVS7</accession>
<reference evidence="2" key="1">
    <citation type="submission" date="2017-02" db="EMBL/GenBank/DDBJ databases">
        <authorList>
            <person name="Tetz G."/>
            <person name="Tetz V."/>
        </authorList>
    </citation>
    <scope>NUCLEOTIDE SEQUENCE [LARGE SCALE GENOMIC DNA]</scope>
    <source>
        <strain evidence="2">VT16-26</strain>
    </source>
</reference>
<gene>
    <name evidence="1" type="ORF">B0E34_15350</name>
</gene>
<name>A0A202BVS7_9FLAO</name>